<feature type="chain" id="PRO_5035594478" evidence="1">
    <location>
        <begin position="19"/>
        <end position="375"/>
    </location>
</feature>
<accession>A0A811JUZ2</accession>
<dbReference type="AlphaFoldDB" id="A0A811JUZ2"/>
<comment type="caution">
    <text evidence="2">The sequence shown here is derived from an EMBL/GenBank/DDBJ whole genome shotgun (WGS) entry which is preliminary data.</text>
</comment>
<organism evidence="2 3">
    <name type="scientific">Bursaphelenchus okinawaensis</name>
    <dbReference type="NCBI Taxonomy" id="465554"/>
    <lineage>
        <taxon>Eukaryota</taxon>
        <taxon>Metazoa</taxon>
        <taxon>Ecdysozoa</taxon>
        <taxon>Nematoda</taxon>
        <taxon>Chromadorea</taxon>
        <taxon>Rhabditida</taxon>
        <taxon>Tylenchina</taxon>
        <taxon>Tylenchomorpha</taxon>
        <taxon>Aphelenchoidea</taxon>
        <taxon>Aphelenchoididae</taxon>
        <taxon>Bursaphelenchus</taxon>
    </lineage>
</organism>
<name>A0A811JUZ2_9BILA</name>
<protein>
    <submittedName>
        <fullName evidence="2">Uncharacterized protein</fullName>
    </submittedName>
</protein>
<feature type="signal peptide" evidence="1">
    <location>
        <begin position="1"/>
        <end position="18"/>
    </location>
</feature>
<dbReference type="Proteomes" id="UP000614601">
    <property type="component" value="Unassembled WGS sequence"/>
</dbReference>
<gene>
    <name evidence="2" type="ORF">BOKJ2_LOCUS1604</name>
</gene>
<keyword evidence="3" id="KW-1185">Reference proteome</keyword>
<evidence type="ECO:0000313" key="3">
    <source>
        <dbReference type="Proteomes" id="UP000614601"/>
    </source>
</evidence>
<keyword evidence="1" id="KW-0732">Signal</keyword>
<sequence length="375" mass="42567">MRWLPLLITIVELRSFSCNDLLAWCDTIECTLLYIPKDHAGTPGKKANKFLYIPSDDILKRLGNGSVETFQKAHYSDYESNFMKTGPDVDHVQSYTYIPELGRFQDIILVPPSANVDNTPIINVLDYMKNYTLYTIYSNVSASDNFCRDQYGFSANAINNSETCMSIHKVIGGTAERYSGPLTFNRIKFEEDDYLLRFLLSNMIVSSGNMSSKTFKDTMETFNTCRHKTDAKDEDNKCYSVLSMFGYASICCCYTQKCKSINMFGTRQYRQIGYGSQYDSNGTGLHVNEYPFDVFANASIGEYCAIEMRVSINNETVNKKATLDLTLEAGNATGSWLDYLVVHHVTCYPVEIVCPNTNIPDRFTLFYGRNGLWAE</sequence>
<evidence type="ECO:0000313" key="2">
    <source>
        <dbReference type="EMBL" id="CAD5206920.1"/>
    </source>
</evidence>
<dbReference type="Proteomes" id="UP000783686">
    <property type="component" value="Unassembled WGS sequence"/>
</dbReference>
<reference evidence="2" key="1">
    <citation type="submission" date="2020-09" db="EMBL/GenBank/DDBJ databases">
        <authorList>
            <person name="Kikuchi T."/>
        </authorList>
    </citation>
    <scope>NUCLEOTIDE SEQUENCE</scope>
    <source>
        <strain evidence="2">SH1</strain>
    </source>
</reference>
<dbReference type="EMBL" id="CAJFCW020000001">
    <property type="protein sequence ID" value="CAG9083653.1"/>
    <property type="molecule type" value="Genomic_DNA"/>
</dbReference>
<evidence type="ECO:0000256" key="1">
    <source>
        <dbReference type="SAM" id="SignalP"/>
    </source>
</evidence>
<dbReference type="EMBL" id="CAJFDH010000001">
    <property type="protein sequence ID" value="CAD5206920.1"/>
    <property type="molecule type" value="Genomic_DNA"/>
</dbReference>
<proteinExistence type="predicted"/>